<dbReference type="InParanoid" id="K2RLS2"/>
<dbReference type="GO" id="GO:0000981">
    <property type="term" value="F:DNA-binding transcription factor activity, RNA polymerase II-specific"/>
    <property type="evidence" value="ECO:0007669"/>
    <property type="project" value="InterPro"/>
</dbReference>
<dbReference type="CDD" id="cd00067">
    <property type="entry name" value="GAL4"/>
    <property type="match status" value="1"/>
</dbReference>
<dbReference type="SMART" id="SM00066">
    <property type="entry name" value="GAL4"/>
    <property type="match status" value="1"/>
</dbReference>
<feature type="region of interest" description="Disordered" evidence="5">
    <location>
        <begin position="632"/>
        <end position="659"/>
    </location>
</feature>
<dbReference type="PANTHER" id="PTHR47424:SF15">
    <property type="entry name" value="ZN(II)2CYS6 TRANSCRIPTION FACTOR (EUROFUNG)"/>
    <property type="match status" value="1"/>
</dbReference>
<dbReference type="GO" id="GO:0008270">
    <property type="term" value="F:zinc ion binding"/>
    <property type="evidence" value="ECO:0007669"/>
    <property type="project" value="InterPro"/>
</dbReference>
<dbReference type="GO" id="GO:0000978">
    <property type="term" value="F:RNA polymerase II cis-regulatory region sequence-specific DNA binding"/>
    <property type="evidence" value="ECO:0007669"/>
    <property type="project" value="TreeGrafter"/>
</dbReference>
<reference evidence="7 8" key="1">
    <citation type="journal article" date="2012" name="BMC Genomics">
        <title>Tools to kill: Genome of one of the most destructive plant pathogenic fungi Macrophomina phaseolina.</title>
        <authorList>
            <person name="Islam M.S."/>
            <person name="Haque M.S."/>
            <person name="Islam M.M."/>
            <person name="Emdad E.M."/>
            <person name="Halim A."/>
            <person name="Hossen Q.M.M."/>
            <person name="Hossain M.Z."/>
            <person name="Ahmed B."/>
            <person name="Rahim S."/>
            <person name="Rahman M.S."/>
            <person name="Alam M.M."/>
            <person name="Hou S."/>
            <person name="Wan X."/>
            <person name="Saito J.A."/>
            <person name="Alam M."/>
        </authorList>
    </citation>
    <scope>NUCLEOTIDE SEQUENCE [LARGE SCALE GENOMIC DNA]</scope>
    <source>
        <strain evidence="7 8">MS6</strain>
    </source>
</reference>
<dbReference type="GO" id="GO:0005634">
    <property type="term" value="C:nucleus"/>
    <property type="evidence" value="ECO:0007669"/>
    <property type="project" value="TreeGrafter"/>
</dbReference>
<dbReference type="GO" id="GO:0006351">
    <property type="term" value="P:DNA-templated transcription"/>
    <property type="evidence" value="ECO:0007669"/>
    <property type="project" value="InterPro"/>
</dbReference>
<sequence>MDEPLPAASLRGPKISKACEECRRRKQKCNGLSPCNVCSRRNTVCSYRSFIRRRIGRSSTNPAPPPKGQPAQPLPKPEEEEEDHDHSADRESSNADSSAFSEAPPRYHIYKNIRATHVPADSPSCVLQLYYGSSSNFSFLQHLHTHLTAHEEVPRPGAHVEEVQNGNESIDVYKYQGLAFGNAPGQRETNPMFLRHDLARTFLQNYLSTAHLHLPFLSAEQLCLNFEKLYGYGDDAKIDPSERALVIVVMAIGACPTQHDLWRKTLLAQARTEAESLLHVVHIRAVQIALLMISLTAPLPPWNPNSSYLYLGSAIRKAFAAGMHRGSPTSRQSLKECSEASRTCWSLFCLESLICSGLGRPASLSLEDVGLAQPERPSFMSAQVTVSELLRSVQHLYNHHDSSVSADLKSAHRIRNRLRSFAQTAKDDLGFTIGSHLGTERDEEFVTRAVISYLYHYTLLLAFRPFLLLFVELKRRAEFEGKDSGSKSNPFSIPPLLEACEYTVDAARSIVLLGEIVFGTGPGAEGICNNCFFLESACFVLILAALHDRNATRRHIRYINRGIRALRHITPREPITSIIAAIDQMRRKVEVLTGLTDNLDSAGAGLPGGPVPNGTQQHGFAPQEAAMLNASASGAVPGTDPAQPDLETPPGFGSFEQSAPSVASDVLDATWPSMDWNFDLSNLDLESFVSVMGNQQEGNFGLF</sequence>
<evidence type="ECO:0000256" key="1">
    <source>
        <dbReference type="ARBA" id="ARBA00022723"/>
    </source>
</evidence>
<evidence type="ECO:0000259" key="6">
    <source>
        <dbReference type="PROSITE" id="PS50048"/>
    </source>
</evidence>
<keyword evidence="2" id="KW-0805">Transcription regulation</keyword>
<keyword evidence="3" id="KW-0804">Transcription</keyword>
<dbReference type="EMBL" id="AHHD01000499">
    <property type="protein sequence ID" value="EKG11094.1"/>
    <property type="molecule type" value="Genomic_DNA"/>
</dbReference>
<dbReference type="InterPro" id="IPR001138">
    <property type="entry name" value="Zn2Cys6_DnaBD"/>
</dbReference>
<organism evidence="7 8">
    <name type="scientific">Macrophomina phaseolina (strain MS6)</name>
    <name type="common">Charcoal rot fungus</name>
    <dbReference type="NCBI Taxonomy" id="1126212"/>
    <lineage>
        <taxon>Eukaryota</taxon>
        <taxon>Fungi</taxon>
        <taxon>Dikarya</taxon>
        <taxon>Ascomycota</taxon>
        <taxon>Pezizomycotina</taxon>
        <taxon>Dothideomycetes</taxon>
        <taxon>Dothideomycetes incertae sedis</taxon>
        <taxon>Botryosphaeriales</taxon>
        <taxon>Botryosphaeriaceae</taxon>
        <taxon>Macrophomina</taxon>
    </lineage>
</organism>
<dbReference type="VEuPathDB" id="FungiDB:MPH_11837"/>
<dbReference type="HOGENOM" id="CLU_010839_1_0_1"/>
<comment type="caution">
    <text evidence="7">The sequence shown here is derived from an EMBL/GenBank/DDBJ whole genome shotgun (WGS) entry which is preliminary data.</text>
</comment>
<dbReference type="CDD" id="cd12148">
    <property type="entry name" value="fungal_TF_MHR"/>
    <property type="match status" value="1"/>
</dbReference>
<evidence type="ECO:0000256" key="4">
    <source>
        <dbReference type="ARBA" id="ARBA00023242"/>
    </source>
</evidence>
<dbReference type="Pfam" id="PF00172">
    <property type="entry name" value="Zn_clus"/>
    <property type="match status" value="1"/>
</dbReference>
<evidence type="ECO:0000256" key="2">
    <source>
        <dbReference type="ARBA" id="ARBA00023015"/>
    </source>
</evidence>
<dbReference type="InterPro" id="IPR036864">
    <property type="entry name" value="Zn2-C6_fun-type_DNA-bd_sf"/>
</dbReference>
<dbReference type="OrthoDB" id="5296287at2759"/>
<dbReference type="PROSITE" id="PS50048">
    <property type="entry name" value="ZN2_CY6_FUNGAL_2"/>
    <property type="match status" value="1"/>
</dbReference>
<dbReference type="Proteomes" id="UP000007129">
    <property type="component" value="Unassembled WGS sequence"/>
</dbReference>
<dbReference type="GO" id="GO:0000435">
    <property type="term" value="P:positive regulation of transcription from RNA polymerase II promoter by galactose"/>
    <property type="evidence" value="ECO:0007669"/>
    <property type="project" value="TreeGrafter"/>
</dbReference>
<evidence type="ECO:0000256" key="5">
    <source>
        <dbReference type="SAM" id="MobiDB-lite"/>
    </source>
</evidence>
<evidence type="ECO:0000256" key="3">
    <source>
        <dbReference type="ARBA" id="ARBA00023163"/>
    </source>
</evidence>
<dbReference type="Pfam" id="PF04082">
    <property type="entry name" value="Fungal_trans"/>
    <property type="match status" value="1"/>
</dbReference>
<dbReference type="AlphaFoldDB" id="K2RLS2"/>
<dbReference type="PROSITE" id="PS00463">
    <property type="entry name" value="ZN2_CY6_FUNGAL_1"/>
    <property type="match status" value="1"/>
</dbReference>
<dbReference type="Gene3D" id="4.10.240.10">
    <property type="entry name" value="Zn(2)-C6 fungal-type DNA-binding domain"/>
    <property type="match status" value="1"/>
</dbReference>
<name>K2RLS2_MACPH</name>
<keyword evidence="4" id="KW-0539">Nucleus</keyword>
<evidence type="ECO:0000313" key="8">
    <source>
        <dbReference type="Proteomes" id="UP000007129"/>
    </source>
</evidence>
<dbReference type="SUPFAM" id="SSF57701">
    <property type="entry name" value="Zn2/Cys6 DNA-binding domain"/>
    <property type="match status" value="1"/>
</dbReference>
<accession>K2RLS2</accession>
<keyword evidence="1" id="KW-0479">Metal-binding</keyword>
<dbReference type="InterPro" id="IPR051127">
    <property type="entry name" value="Fungal_SecMet_Regulators"/>
</dbReference>
<feature type="domain" description="Zn(2)-C6 fungal-type" evidence="6">
    <location>
        <begin position="18"/>
        <end position="47"/>
    </location>
</feature>
<protein>
    <recommendedName>
        <fullName evidence="6">Zn(2)-C6 fungal-type domain-containing protein</fullName>
    </recommendedName>
</protein>
<feature type="compositionally biased region" description="Pro residues" evidence="5">
    <location>
        <begin position="62"/>
        <end position="75"/>
    </location>
</feature>
<dbReference type="SMART" id="SM00906">
    <property type="entry name" value="Fungal_trans"/>
    <property type="match status" value="1"/>
</dbReference>
<feature type="region of interest" description="Disordered" evidence="5">
    <location>
        <begin position="55"/>
        <end position="103"/>
    </location>
</feature>
<evidence type="ECO:0000313" key="7">
    <source>
        <dbReference type="EMBL" id="EKG11094.1"/>
    </source>
</evidence>
<gene>
    <name evidence="7" type="ORF">MPH_11837</name>
</gene>
<feature type="compositionally biased region" description="Basic and acidic residues" evidence="5">
    <location>
        <begin position="84"/>
        <end position="93"/>
    </location>
</feature>
<proteinExistence type="predicted"/>
<dbReference type="InterPro" id="IPR007219">
    <property type="entry name" value="XnlR_reg_dom"/>
</dbReference>
<dbReference type="eggNOG" id="ENOG502RNV0">
    <property type="taxonomic scope" value="Eukaryota"/>
</dbReference>
<dbReference type="PANTHER" id="PTHR47424">
    <property type="entry name" value="REGULATORY PROTEIN GAL4"/>
    <property type="match status" value="1"/>
</dbReference>